<dbReference type="Pfam" id="PF01363">
    <property type="entry name" value="FYVE"/>
    <property type="match status" value="1"/>
</dbReference>
<keyword evidence="3" id="KW-0862">Zinc</keyword>
<name>K3WD91_GLOUD</name>
<evidence type="ECO:0000313" key="5">
    <source>
        <dbReference type="EnsemblProtists" id="PYU1_T002932"/>
    </source>
</evidence>
<dbReference type="SUPFAM" id="SSF57903">
    <property type="entry name" value="FYVE/PHD zinc finger"/>
    <property type="match status" value="1"/>
</dbReference>
<protein>
    <recommendedName>
        <fullName evidence="4">FYVE zinc finger domain-containing protein</fullName>
    </recommendedName>
</protein>
<organism evidence="5 6">
    <name type="scientific">Globisporangium ultimum (strain ATCC 200006 / CBS 805.95 / DAOM BR144)</name>
    <name type="common">Pythium ultimum</name>
    <dbReference type="NCBI Taxonomy" id="431595"/>
    <lineage>
        <taxon>Eukaryota</taxon>
        <taxon>Sar</taxon>
        <taxon>Stramenopiles</taxon>
        <taxon>Oomycota</taxon>
        <taxon>Peronosporomycetes</taxon>
        <taxon>Pythiales</taxon>
        <taxon>Pythiaceae</taxon>
        <taxon>Globisporangium</taxon>
    </lineage>
</organism>
<dbReference type="EMBL" id="GL376628">
    <property type="status" value="NOT_ANNOTATED_CDS"/>
    <property type="molecule type" value="Genomic_DNA"/>
</dbReference>
<dbReference type="InterPro" id="IPR011011">
    <property type="entry name" value="Znf_FYVE_PHD"/>
</dbReference>
<dbReference type="SMART" id="SM00064">
    <property type="entry name" value="FYVE"/>
    <property type="match status" value="1"/>
</dbReference>
<dbReference type="STRING" id="431595.K3WD91"/>
<evidence type="ECO:0000256" key="2">
    <source>
        <dbReference type="ARBA" id="ARBA00022771"/>
    </source>
</evidence>
<feature type="domain" description="FYVE zinc finger" evidence="4">
    <location>
        <begin position="2"/>
        <end position="83"/>
    </location>
</feature>
<sequence>MQVQESWGEKSGANFCFHCHFKFTSSKDKHRCKCCGYIFCAPCTPKACRKKLPGTLETEKQNAIDIPYIDFSICSQSSEKQNRIASTKNNQKCVDNVAGSAHGLPEDDHENCECHWRCF</sequence>
<proteinExistence type="predicted"/>
<dbReference type="Gene3D" id="3.30.40.10">
    <property type="entry name" value="Zinc/RING finger domain, C3HC4 (zinc finger)"/>
    <property type="match status" value="1"/>
</dbReference>
<dbReference type="VEuPathDB" id="FungiDB:PYU1_G002929"/>
<dbReference type="InterPro" id="IPR000306">
    <property type="entry name" value="Znf_FYVE"/>
</dbReference>
<dbReference type="EnsemblProtists" id="PYU1_T002932">
    <property type="protein sequence ID" value="PYU1_T002932"/>
    <property type="gene ID" value="PYU1_G002929"/>
</dbReference>
<evidence type="ECO:0000256" key="3">
    <source>
        <dbReference type="ARBA" id="ARBA00022833"/>
    </source>
</evidence>
<keyword evidence="2" id="KW-0863">Zinc-finger</keyword>
<evidence type="ECO:0000259" key="4">
    <source>
        <dbReference type="SMART" id="SM00064"/>
    </source>
</evidence>
<dbReference type="GO" id="GO:0008270">
    <property type="term" value="F:zinc ion binding"/>
    <property type="evidence" value="ECO:0007669"/>
    <property type="project" value="UniProtKB-KW"/>
</dbReference>
<dbReference type="InterPro" id="IPR013083">
    <property type="entry name" value="Znf_RING/FYVE/PHD"/>
</dbReference>
<keyword evidence="1" id="KW-0479">Metal-binding</keyword>
<reference evidence="5" key="3">
    <citation type="submission" date="2015-02" db="UniProtKB">
        <authorList>
            <consortium name="EnsemblProtists"/>
        </authorList>
    </citation>
    <scope>IDENTIFICATION</scope>
    <source>
        <strain evidence="5">DAOM BR144</strain>
    </source>
</reference>
<dbReference type="InParanoid" id="K3WD91"/>
<dbReference type="AlphaFoldDB" id="K3WD91"/>
<evidence type="ECO:0000313" key="6">
    <source>
        <dbReference type="Proteomes" id="UP000019132"/>
    </source>
</evidence>
<keyword evidence="6" id="KW-1185">Reference proteome</keyword>
<dbReference type="Proteomes" id="UP000019132">
    <property type="component" value="Unassembled WGS sequence"/>
</dbReference>
<evidence type="ECO:0000256" key="1">
    <source>
        <dbReference type="ARBA" id="ARBA00022723"/>
    </source>
</evidence>
<reference evidence="6" key="1">
    <citation type="journal article" date="2010" name="Genome Biol.">
        <title>Genome sequence of the necrotrophic plant pathogen Pythium ultimum reveals original pathogenicity mechanisms and effector repertoire.</title>
        <authorList>
            <person name="Levesque C.A."/>
            <person name="Brouwer H."/>
            <person name="Cano L."/>
            <person name="Hamilton J.P."/>
            <person name="Holt C."/>
            <person name="Huitema E."/>
            <person name="Raffaele S."/>
            <person name="Robideau G.P."/>
            <person name="Thines M."/>
            <person name="Win J."/>
            <person name="Zerillo M.M."/>
            <person name="Beakes G.W."/>
            <person name="Boore J.L."/>
            <person name="Busam D."/>
            <person name="Dumas B."/>
            <person name="Ferriera S."/>
            <person name="Fuerstenberg S.I."/>
            <person name="Gachon C.M."/>
            <person name="Gaulin E."/>
            <person name="Govers F."/>
            <person name="Grenville-Briggs L."/>
            <person name="Horner N."/>
            <person name="Hostetler J."/>
            <person name="Jiang R.H."/>
            <person name="Johnson J."/>
            <person name="Krajaejun T."/>
            <person name="Lin H."/>
            <person name="Meijer H.J."/>
            <person name="Moore B."/>
            <person name="Morris P."/>
            <person name="Phuntmart V."/>
            <person name="Puiu D."/>
            <person name="Shetty J."/>
            <person name="Stajich J.E."/>
            <person name="Tripathy S."/>
            <person name="Wawra S."/>
            <person name="van West P."/>
            <person name="Whitty B.R."/>
            <person name="Coutinho P.M."/>
            <person name="Henrissat B."/>
            <person name="Martin F."/>
            <person name="Thomas P.D."/>
            <person name="Tyler B.M."/>
            <person name="De Vries R.P."/>
            <person name="Kamoun S."/>
            <person name="Yandell M."/>
            <person name="Tisserat N."/>
            <person name="Buell C.R."/>
        </authorList>
    </citation>
    <scope>NUCLEOTIDE SEQUENCE</scope>
    <source>
        <strain evidence="6">DAOM:BR144</strain>
    </source>
</reference>
<dbReference type="HOGENOM" id="CLU_2066161_0_0_1"/>
<accession>K3WD91</accession>
<reference evidence="6" key="2">
    <citation type="submission" date="2010-04" db="EMBL/GenBank/DDBJ databases">
        <authorList>
            <person name="Buell R."/>
            <person name="Hamilton J."/>
            <person name="Hostetler J."/>
        </authorList>
    </citation>
    <scope>NUCLEOTIDE SEQUENCE [LARGE SCALE GENOMIC DNA]</scope>
    <source>
        <strain evidence="6">DAOM:BR144</strain>
    </source>
</reference>